<dbReference type="Gene3D" id="3.40.50.150">
    <property type="entry name" value="Vaccinia Virus protein VP39"/>
    <property type="match status" value="1"/>
</dbReference>
<dbReference type="EC" id="2.1.-.-" evidence="5"/>
<keyword evidence="1 5" id="KW-0489">Methyltransferase</keyword>
<protein>
    <submittedName>
        <fullName evidence="5">Class I SAM-dependent methyltransferase</fullName>
        <ecNumber evidence="5">2.1.-.-</ecNumber>
    </submittedName>
</protein>
<feature type="domain" description="Methyltransferase type 11" evidence="4">
    <location>
        <begin position="49"/>
        <end position="144"/>
    </location>
</feature>
<evidence type="ECO:0000256" key="1">
    <source>
        <dbReference type="ARBA" id="ARBA00022603"/>
    </source>
</evidence>
<dbReference type="Proteomes" id="UP001276854">
    <property type="component" value="Unassembled WGS sequence"/>
</dbReference>
<accession>A0ABU4GSF0</accession>
<sequence length="244" mass="28776">MSRDERQKPWGDGESYNRYIISELSSFRKDAWKRQIGQHLEGRKGLRILDAGTGPGFFACILSEEGQKVTAIDYSDAMIACARDNAGKLGVSAEFKKMDLNLLEFEDEEFDMIVTRNVTWTLEYPQKVYSEWKRILKKNGLLLIYDANWHLHFFDEDRLKRVREREERYFRRYGHKEIVAVENMEFFAAAPLTSTQRPKWDKEILENYGMSVQIQADIGENIYEEWEKDLYGESPLFEICARKL</sequence>
<proteinExistence type="predicted"/>
<keyword evidence="6" id="KW-1185">Reference proteome</keyword>
<evidence type="ECO:0000313" key="6">
    <source>
        <dbReference type="Proteomes" id="UP001276854"/>
    </source>
</evidence>
<evidence type="ECO:0000256" key="3">
    <source>
        <dbReference type="ARBA" id="ARBA00022691"/>
    </source>
</evidence>
<dbReference type="PANTHER" id="PTHR43464:SF19">
    <property type="entry name" value="UBIQUINONE BIOSYNTHESIS O-METHYLTRANSFERASE, MITOCHONDRIAL"/>
    <property type="match status" value="1"/>
</dbReference>
<dbReference type="RefSeq" id="WP_318066734.1">
    <property type="nucleotide sequence ID" value="NZ_JAWONS010000326.1"/>
</dbReference>
<comment type="caution">
    <text evidence="5">The sequence shown here is derived from an EMBL/GenBank/DDBJ whole genome shotgun (WGS) entry which is preliminary data.</text>
</comment>
<organism evidence="5 6">
    <name type="scientific">Clostridium boliviensis</name>
    <dbReference type="NCBI Taxonomy" id="318465"/>
    <lineage>
        <taxon>Bacteria</taxon>
        <taxon>Bacillati</taxon>
        <taxon>Bacillota</taxon>
        <taxon>Clostridia</taxon>
        <taxon>Eubacteriales</taxon>
        <taxon>Clostridiaceae</taxon>
        <taxon>Clostridium</taxon>
    </lineage>
</organism>
<dbReference type="SUPFAM" id="SSF53335">
    <property type="entry name" value="S-adenosyl-L-methionine-dependent methyltransferases"/>
    <property type="match status" value="1"/>
</dbReference>
<dbReference type="InterPro" id="IPR013216">
    <property type="entry name" value="Methyltransf_11"/>
</dbReference>
<evidence type="ECO:0000256" key="2">
    <source>
        <dbReference type="ARBA" id="ARBA00022679"/>
    </source>
</evidence>
<gene>
    <name evidence="5" type="ORF">RZO55_23660</name>
</gene>
<dbReference type="Pfam" id="PF08241">
    <property type="entry name" value="Methyltransf_11"/>
    <property type="match status" value="1"/>
</dbReference>
<dbReference type="InterPro" id="IPR029063">
    <property type="entry name" value="SAM-dependent_MTases_sf"/>
</dbReference>
<evidence type="ECO:0000313" key="5">
    <source>
        <dbReference type="EMBL" id="MDW2800568.1"/>
    </source>
</evidence>
<keyword evidence="2 5" id="KW-0808">Transferase</keyword>
<name>A0ABU4GSF0_9CLOT</name>
<dbReference type="GO" id="GO:0008168">
    <property type="term" value="F:methyltransferase activity"/>
    <property type="evidence" value="ECO:0007669"/>
    <property type="project" value="UniProtKB-KW"/>
</dbReference>
<dbReference type="EMBL" id="JAWONS010000326">
    <property type="protein sequence ID" value="MDW2800568.1"/>
    <property type="molecule type" value="Genomic_DNA"/>
</dbReference>
<dbReference type="CDD" id="cd02440">
    <property type="entry name" value="AdoMet_MTases"/>
    <property type="match status" value="1"/>
</dbReference>
<dbReference type="GO" id="GO:0032259">
    <property type="term" value="P:methylation"/>
    <property type="evidence" value="ECO:0007669"/>
    <property type="project" value="UniProtKB-KW"/>
</dbReference>
<reference evidence="5 6" key="1">
    <citation type="submission" date="2023-10" db="EMBL/GenBank/DDBJ databases">
        <title>A novel Glycoside Hydrolase 43-Like Enzyme from Clostrdium boliviensis is an Endo-xylanase, and a Candidate for Xylooligosaccharides Production from Different Xylan Substrates.</title>
        <authorList>
            <person name="Alvarez M.T."/>
            <person name="Rocabado-Villegas L.R."/>
            <person name="Salas-Veizaga D.M."/>
            <person name="Linares-Pasten J.A."/>
            <person name="Gudmundsdottir E.E."/>
            <person name="Hreggvidsson G.O."/>
            <person name="Adlercreutz P."/>
            <person name="Nordberg Karlsson E."/>
        </authorList>
    </citation>
    <scope>NUCLEOTIDE SEQUENCE [LARGE SCALE GENOMIC DNA]</scope>
    <source>
        <strain evidence="5 6">E-1</strain>
    </source>
</reference>
<evidence type="ECO:0000259" key="4">
    <source>
        <dbReference type="Pfam" id="PF08241"/>
    </source>
</evidence>
<keyword evidence="3" id="KW-0949">S-adenosyl-L-methionine</keyword>
<dbReference type="PANTHER" id="PTHR43464">
    <property type="entry name" value="METHYLTRANSFERASE"/>
    <property type="match status" value="1"/>
</dbReference>